<feature type="region of interest" description="Disordered" evidence="1">
    <location>
        <begin position="1"/>
        <end position="87"/>
    </location>
</feature>
<evidence type="ECO:0000256" key="1">
    <source>
        <dbReference type="SAM" id="MobiDB-lite"/>
    </source>
</evidence>
<evidence type="ECO:0000313" key="2">
    <source>
        <dbReference type="EMBL" id="CAI9174453.1"/>
    </source>
</evidence>
<reference evidence="2" key="1">
    <citation type="submission" date="2023-04" db="EMBL/GenBank/DDBJ databases">
        <authorList>
            <consortium name="ELIXIR-Norway"/>
        </authorList>
    </citation>
    <scope>NUCLEOTIDE SEQUENCE [LARGE SCALE GENOMIC DNA]</scope>
</reference>
<dbReference type="Proteomes" id="UP001176941">
    <property type="component" value="Chromosome 4"/>
</dbReference>
<feature type="compositionally biased region" description="Low complexity" evidence="1">
    <location>
        <begin position="1"/>
        <end position="14"/>
    </location>
</feature>
<feature type="compositionally biased region" description="Low complexity" evidence="1">
    <location>
        <begin position="56"/>
        <end position="68"/>
    </location>
</feature>
<organism evidence="2 3">
    <name type="scientific">Rangifer tarandus platyrhynchus</name>
    <name type="common">Svalbard reindeer</name>
    <dbReference type="NCBI Taxonomy" id="3082113"/>
    <lineage>
        <taxon>Eukaryota</taxon>
        <taxon>Metazoa</taxon>
        <taxon>Chordata</taxon>
        <taxon>Craniata</taxon>
        <taxon>Vertebrata</taxon>
        <taxon>Euteleostomi</taxon>
        <taxon>Mammalia</taxon>
        <taxon>Eutheria</taxon>
        <taxon>Laurasiatheria</taxon>
        <taxon>Artiodactyla</taxon>
        <taxon>Ruminantia</taxon>
        <taxon>Pecora</taxon>
        <taxon>Cervidae</taxon>
        <taxon>Odocoileinae</taxon>
        <taxon>Rangifer</taxon>
    </lineage>
</organism>
<feature type="region of interest" description="Disordered" evidence="1">
    <location>
        <begin position="102"/>
        <end position="168"/>
    </location>
</feature>
<accession>A0ABN8ZPC5</accession>
<dbReference type="EMBL" id="OX459940">
    <property type="protein sequence ID" value="CAI9174453.1"/>
    <property type="molecule type" value="Genomic_DNA"/>
</dbReference>
<sequence length="168" mass="16474">MCSGGPQGPPRGSQALSVPDAAAVSGKLGGDLEAGLDSVEDTWDGGGVWLRGRGIPARGGSSAPARGAMPKPARCQHSSSTSAIPGPTASFAAARAFGSTASGRAGLAPAPGRQDFGHHATTSGRGAFVAGPAAPLPGGRCGACRRHKAARKETPRGSGLRQEGQGEG</sequence>
<name>A0ABN8ZPC5_RANTA</name>
<protein>
    <submittedName>
        <fullName evidence="2">Uncharacterized protein</fullName>
    </submittedName>
</protein>
<evidence type="ECO:0000313" key="3">
    <source>
        <dbReference type="Proteomes" id="UP001176941"/>
    </source>
</evidence>
<keyword evidence="3" id="KW-1185">Reference proteome</keyword>
<gene>
    <name evidence="2" type="ORF">MRATA1EN1_LOCUS23415</name>
</gene>
<proteinExistence type="predicted"/>